<dbReference type="InterPro" id="IPR037997">
    <property type="entry name" value="Dgk1-like"/>
</dbReference>
<feature type="transmembrane region" description="Helical" evidence="1">
    <location>
        <begin position="302"/>
        <end position="321"/>
    </location>
</feature>
<keyword evidence="3" id="KW-1185">Reference proteome</keyword>
<keyword evidence="1" id="KW-0812">Transmembrane</keyword>
<evidence type="ECO:0000256" key="1">
    <source>
        <dbReference type="SAM" id="Phobius"/>
    </source>
</evidence>
<feature type="transmembrane region" description="Helical" evidence="1">
    <location>
        <begin position="99"/>
        <end position="115"/>
    </location>
</feature>
<proteinExistence type="predicted"/>
<feature type="transmembrane region" description="Helical" evidence="1">
    <location>
        <begin position="6"/>
        <end position="28"/>
    </location>
</feature>
<feature type="transmembrane region" description="Helical" evidence="1">
    <location>
        <begin position="389"/>
        <end position="407"/>
    </location>
</feature>
<evidence type="ECO:0000313" key="2">
    <source>
        <dbReference type="EMBL" id="MBC9245257.1"/>
    </source>
</evidence>
<sequence>MNASLQIGFAIGSVAVLLGLMALIRHGASTYGLSAEVQRKLIHIATGLYALSWPWLFPDRWPAYMLVGITLIVLIVLRVSRIAKAGVGATLHSVDRRSYGDILLAVAVGLCLFLARDDLIFYVLPIAVLTLSDAAAALVGGAYGKRVFHVEDGVKSVEGCVTFFVVTLVIALICLLMMSTLPATRIITIALIVAGFGALVEAASWRGFDNLFLPIGILIVLADTMHSDLLRLFGLIVIFGLTLLAFRVLFARLGVGLHVSRVNVTMIFLLLAATSYQHAVTPILALAIHIWSRQTNPSEDRFPDLDMVAGLTLASIGWLVIGEAVGWNAILFYGMTSMAFAAGLASLALATAPVATRVAGLAVTVFALLAIRLWTVAISTDTSGWAGPMWGATVATLLLAILPTSLWPGAFRKDRILKLTFLSLLLPFVSYVYATELFGLLA</sequence>
<feature type="transmembrane region" description="Helical" evidence="1">
    <location>
        <begin position="229"/>
        <end position="250"/>
    </location>
</feature>
<feature type="transmembrane region" description="Helical" evidence="1">
    <location>
        <begin position="63"/>
        <end position="79"/>
    </location>
</feature>
<feature type="transmembrane region" description="Helical" evidence="1">
    <location>
        <begin position="186"/>
        <end position="208"/>
    </location>
</feature>
<accession>A0A926J4N9</accession>
<feature type="transmembrane region" description="Helical" evidence="1">
    <location>
        <begin position="419"/>
        <end position="441"/>
    </location>
</feature>
<feature type="transmembrane region" description="Helical" evidence="1">
    <location>
        <begin position="358"/>
        <end position="377"/>
    </location>
</feature>
<feature type="transmembrane region" description="Helical" evidence="1">
    <location>
        <begin position="121"/>
        <end position="144"/>
    </location>
</feature>
<dbReference type="AlphaFoldDB" id="A0A926J4N9"/>
<keyword evidence="1" id="KW-0472">Membrane</keyword>
<protein>
    <recommendedName>
        <fullName evidence="4">Phytol kinase</fullName>
    </recommendedName>
</protein>
<name>A0A926J4N9_9RHOB</name>
<feature type="transmembrane region" description="Helical" evidence="1">
    <location>
        <begin position="156"/>
        <end position="180"/>
    </location>
</feature>
<keyword evidence="1" id="KW-1133">Transmembrane helix</keyword>
<dbReference type="PANTHER" id="PTHR31303:SF1">
    <property type="entry name" value="CTP-DEPENDENT DIACYLGLYCEROL KINASE 1"/>
    <property type="match status" value="1"/>
</dbReference>
<evidence type="ECO:0000313" key="3">
    <source>
        <dbReference type="Proteomes" id="UP000608594"/>
    </source>
</evidence>
<feature type="transmembrane region" description="Helical" evidence="1">
    <location>
        <begin position="327"/>
        <end position="351"/>
    </location>
</feature>
<reference evidence="2" key="1">
    <citation type="submission" date="2020-08" db="EMBL/GenBank/DDBJ databases">
        <title>Paracoccus amoyensis sp. nov., isolated from the surface seawater at coast of Xiamen, Fujian.</title>
        <authorList>
            <person name="Lyu L."/>
        </authorList>
    </citation>
    <scope>NUCLEOTIDE SEQUENCE</scope>
    <source>
        <strain evidence="2">11-3</strain>
    </source>
</reference>
<comment type="caution">
    <text evidence="2">The sequence shown here is derived from an EMBL/GenBank/DDBJ whole genome shotgun (WGS) entry which is preliminary data.</text>
</comment>
<feature type="transmembrane region" description="Helical" evidence="1">
    <location>
        <begin position="262"/>
        <end position="290"/>
    </location>
</feature>
<evidence type="ECO:0008006" key="4">
    <source>
        <dbReference type="Google" id="ProtNLM"/>
    </source>
</evidence>
<dbReference type="Proteomes" id="UP000608594">
    <property type="component" value="Unassembled WGS sequence"/>
</dbReference>
<dbReference type="RefSeq" id="WP_187791676.1">
    <property type="nucleotide sequence ID" value="NZ_JACOQL010000001.1"/>
</dbReference>
<dbReference type="PANTHER" id="PTHR31303">
    <property type="entry name" value="CTP-DEPENDENT DIACYLGLYCEROL KINASE 1"/>
    <property type="match status" value="1"/>
</dbReference>
<dbReference type="GO" id="GO:0004143">
    <property type="term" value="F:ATP-dependent diacylglycerol kinase activity"/>
    <property type="evidence" value="ECO:0007669"/>
    <property type="project" value="InterPro"/>
</dbReference>
<organism evidence="2 3">
    <name type="scientific">Paracoccus amoyensis</name>
    <dbReference type="NCBI Taxonomy" id="2760093"/>
    <lineage>
        <taxon>Bacteria</taxon>
        <taxon>Pseudomonadati</taxon>
        <taxon>Pseudomonadota</taxon>
        <taxon>Alphaproteobacteria</taxon>
        <taxon>Rhodobacterales</taxon>
        <taxon>Paracoccaceae</taxon>
        <taxon>Paracoccus</taxon>
    </lineage>
</organism>
<gene>
    <name evidence="2" type="ORF">H4P12_00685</name>
</gene>
<dbReference type="EMBL" id="JACOQL010000001">
    <property type="protein sequence ID" value="MBC9245257.1"/>
    <property type="molecule type" value="Genomic_DNA"/>
</dbReference>